<sequence length="337" mass="34815">MTDGLDDGVVMVETTRGGRTECVHRGHAVVVDAGGDIVEAWGDPALVTYPRSSAKMIQALPLVESGAADAHGLTPRQLSLACASHEAAAIHVDAVNDWIATLGLSDDDFRCGAQEPRNKAVRDAMIRAGDSPCQVHNNCSGKHAGFLTLNRHLGGGPDYEKVGHPVQQAARAAWEEVTGETSPGYGIDGCSAPNFATSMTGMARAMAAFAAAAGGHGGRSGTRTEAQARLVEAMIAHPEMVYGEGRACTEMMRAAGGAAAVKGGADGFYAAILPERGLGVAVKLADGGDRAKDIAMGAILARLGVLPEAARPRFVDRALTNWRGVEVGRLRATGALA</sequence>
<keyword evidence="2" id="KW-1185">Reference proteome</keyword>
<dbReference type="PANTHER" id="PTHR42110:SF1">
    <property type="entry name" value="L-ASPARAGINASE, PUTATIVE (AFU_ORTHOLOGUE AFUA_3G11890)-RELATED"/>
    <property type="match status" value="1"/>
</dbReference>
<dbReference type="Pfam" id="PF06089">
    <property type="entry name" value="Asparaginase_II"/>
    <property type="match status" value="1"/>
</dbReference>
<dbReference type="InterPro" id="IPR010349">
    <property type="entry name" value="Asparaginase_II"/>
</dbReference>
<accession>A0A1M6FXE2</accession>
<dbReference type="Proteomes" id="UP000184292">
    <property type="component" value="Unassembled WGS sequence"/>
</dbReference>
<proteinExistence type="predicted"/>
<dbReference type="STRING" id="1447782.SAMN05444417_2556"/>
<gene>
    <name evidence="1" type="ORF">SAMN05444417_2556</name>
</gene>
<dbReference type="AlphaFoldDB" id="A0A1M6FXE2"/>
<name>A0A1M6FXE2_9RHOB</name>
<dbReference type="RefSeq" id="WP_244526355.1">
    <property type="nucleotide sequence ID" value="NZ_FQYO01000004.1"/>
</dbReference>
<evidence type="ECO:0000313" key="1">
    <source>
        <dbReference type="EMBL" id="SHJ02381.1"/>
    </source>
</evidence>
<evidence type="ECO:0000313" key="2">
    <source>
        <dbReference type="Proteomes" id="UP000184292"/>
    </source>
</evidence>
<dbReference type="EMBL" id="FQYO01000004">
    <property type="protein sequence ID" value="SHJ02381.1"/>
    <property type="molecule type" value="Genomic_DNA"/>
</dbReference>
<protein>
    <submittedName>
        <fullName evidence="1">Asparaginase</fullName>
    </submittedName>
</protein>
<reference evidence="1 2" key="1">
    <citation type="submission" date="2016-11" db="EMBL/GenBank/DDBJ databases">
        <authorList>
            <person name="Jaros S."/>
            <person name="Januszkiewicz K."/>
            <person name="Wedrychowicz H."/>
        </authorList>
    </citation>
    <scope>NUCLEOTIDE SEQUENCE [LARGE SCALE GENOMIC DNA]</scope>
    <source>
        <strain evidence="1 2">DSM 100565</strain>
    </source>
</reference>
<organism evidence="1 2">
    <name type="scientific">Wenxinia saemankumensis</name>
    <dbReference type="NCBI Taxonomy" id="1447782"/>
    <lineage>
        <taxon>Bacteria</taxon>
        <taxon>Pseudomonadati</taxon>
        <taxon>Pseudomonadota</taxon>
        <taxon>Alphaproteobacteria</taxon>
        <taxon>Rhodobacterales</taxon>
        <taxon>Roseobacteraceae</taxon>
        <taxon>Wenxinia</taxon>
    </lineage>
</organism>
<dbReference type="PANTHER" id="PTHR42110">
    <property type="entry name" value="L-ASPARAGINASE, PUTATIVE (AFU_ORTHOLOGUE AFUA_3G11890)-RELATED"/>
    <property type="match status" value="1"/>
</dbReference>